<organism evidence="12 13">
    <name type="scientific">Asanoa iriomotensis</name>
    <dbReference type="NCBI Taxonomy" id="234613"/>
    <lineage>
        <taxon>Bacteria</taxon>
        <taxon>Bacillati</taxon>
        <taxon>Actinomycetota</taxon>
        <taxon>Actinomycetes</taxon>
        <taxon>Micromonosporales</taxon>
        <taxon>Micromonosporaceae</taxon>
        <taxon>Asanoa</taxon>
    </lineage>
</organism>
<evidence type="ECO:0000313" key="13">
    <source>
        <dbReference type="Proteomes" id="UP000624325"/>
    </source>
</evidence>
<keyword evidence="3 10" id="KW-0560">Oxidoreductase</keyword>
<comment type="pathway">
    <text evidence="4">Carotenoid biosynthesis; staphyloxanthin biosynthesis; staphyloxanthin from farnesyl diphosphate: step 3/5.</text>
</comment>
<comment type="catalytic activity">
    <reaction evidence="9">
        <text>all-trans-4,4'-diaponeurosporene + 2 AH2 + 2 O2 = 4,4'-diaponeurosporenal + 2 A + 3 H2O</text>
        <dbReference type="Rhea" id="RHEA:56104"/>
        <dbReference type="ChEBI" id="CHEBI:13193"/>
        <dbReference type="ChEBI" id="CHEBI:15377"/>
        <dbReference type="ChEBI" id="CHEBI:15379"/>
        <dbReference type="ChEBI" id="CHEBI:17499"/>
        <dbReference type="ChEBI" id="CHEBI:62743"/>
        <dbReference type="ChEBI" id="CHEBI:79065"/>
    </reaction>
</comment>
<dbReference type="RefSeq" id="WP_203700881.1">
    <property type="nucleotide sequence ID" value="NZ_BONC01000005.1"/>
</dbReference>
<proteinExistence type="inferred from homology"/>
<evidence type="ECO:0000256" key="2">
    <source>
        <dbReference type="ARBA" id="ARBA00022746"/>
    </source>
</evidence>
<dbReference type="PANTHER" id="PTHR43734:SF7">
    <property type="entry name" value="4,4'-DIAPONEUROSPORENE OXYGENASE"/>
    <property type="match status" value="1"/>
</dbReference>
<keyword evidence="2 10" id="KW-0125">Carotenoid biosynthesis</keyword>
<evidence type="ECO:0000313" key="12">
    <source>
        <dbReference type="EMBL" id="GIF55164.1"/>
    </source>
</evidence>
<dbReference type="Gene3D" id="3.50.50.60">
    <property type="entry name" value="FAD/NAD(P)-binding domain"/>
    <property type="match status" value="2"/>
</dbReference>
<evidence type="ECO:0000256" key="5">
    <source>
        <dbReference type="ARBA" id="ARBA00038194"/>
    </source>
</evidence>
<dbReference type="NCBIfam" id="TIGR02734">
    <property type="entry name" value="crtI_fam"/>
    <property type="match status" value="1"/>
</dbReference>
<protein>
    <recommendedName>
        <fullName evidence="6">4,4'-diaponeurosporene oxygenase</fullName>
    </recommendedName>
    <alternativeName>
        <fullName evidence="7">4,4'-diaponeurosporene oxidase</fullName>
    </alternativeName>
    <alternativeName>
        <fullName evidence="8">Carotenoid oxidase</fullName>
    </alternativeName>
</protein>
<dbReference type="EMBL" id="BONC01000005">
    <property type="protein sequence ID" value="GIF55164.1"/>
    <property type="molecule type" value="Genomic_DNA"/>
</dbReference>
<comment type="cofactor">
    <cofactor evidence="1">
        <name>FAD</name>
        <dbReference type="ChEBI" id="CHEBI:57692"/>
    </cofactor>
</comment>
<evidence type="ECO:0000256" key="7">
    <source>
        <dbReference type="ARBA" id="ARBA00041900"/>
    </source>
</evidence>
<comment type="caution">
    <text evidence="12">The sequence shown here is derived from an EMBL/GenBank/DDBJ whole genome shotgun (WGS) entry which is preliminary data.</text>
</comment>
<dbReference type="InterPro" id="IPR002937">
    <property type="entry name" value="Amino_oxidase"/>
</dbReference>
<keyword evidence="13" id="KW-1185">Reference proteome</keyword>
<reference evidence="12 13" key="1">
    <citation type="submission" date="2021-01" db="EMBL/GenBank/DDBJ databases">
        <title>Whole genome shotgun sequence of Asanoa iriomotensis NBRC 100142.</title>
        <authorList>
            <person name="Komaki H."/>
            <person name="Tamura T."/>
        </authorList>
    </citation>
    <scope>NUCLEOTIDE SEQUENCE [LARGE SCALE GENOMIC DNA]</scope>
    <source>
        <strain evidence="12 13">NBRC 100142</strain>
    </source>
</reference>
<feature type="domain" description="Amine oxidase" evidence="11">
    <location>
        <begin position="12"/>
        <end position="479"/>
    </location>
</feature>
<dbReference type="InterPro" id="IPR036188">
    <property type="entry name" value="FAD/NAD-bd_sf"/>
</dbReference>
<evidence type="ECO:0000256" key="8">
    <source>
        <dbReference type="ARBA" id="ARBA00042619"/>
    </source>
</evidence>
<evidence type="ECO:0000256" key="1">
    <source>
        <dbReference type="ARBA" id="ARBA00001974"/>
    </source>
</evidence>
<evidence type="ECO:0000256" key="6">
    <source>
        <dbReference type="ARBA" id="ARBA00039159"/>
    </source>
</evidence>
<evidence type="ECO:0000256" key="10">
    <source>
        <dbReference type="RuleBase" id="RU362075"/>
    </source>
</evidence>
<dbReference type="InterPro" id="IPR014105">
    <property type="entry name" value="Carotenoid/retinoid_OxRdtase"/>
</dbReference>
<accession>A0ABQ4BXB0</accession>
<sequence>MAEVVVVGAGVGGLACAARLAAGGHRVTVLERSTVVGGKLGRREVVRPEGTYRFDTGPSLLTLPQVFDELFGAIGGAPPAMVPLNPVVRHVFPDGAVLDSCADPVEFTDRIAAALGPDAAADWQRLWRQAGRAWDASWRDVLRRPVDSPAALAGLAWRLGDLTAVAPGMTLRGLGRRRLRDPRLRMLLDRYATYTGADPRRAPAALAAVPYAELSFGGWYLPGGLATLADALLERFVALGVSVRTGEAVTRIETAGGRVSGVRVGGAVLPADVVVSNVDALTLYRDLLPTPRRLAGLADRSLAGFVLLLGVEGRTPGLAHHTVFFPRDYDAEFDAVFGGRPAPDPTVFVTVADDPAVRPEGHEAWFVLVNTPRHGVGGGAVDWNRPGLASAYADRVLSVLAARGVDVRDRVRFREVLTPAWLEGTAGAPGGAIYGTAGGLLRPPNRGPVRGLFLVGGSTHPGGGLPMVALSAGIVAGQIGPA</sequence>
<comment type="similarity">
    <text evidence="5">Belongs to the carotenoid/retinoid oxidoreductase family. CrtP subfamily.</text>
</comment>
<evidence type="ECO:0000256" key="4">
    <source>
        <dbReference type="ARBA" id="ARBA00037901"/>
    </source>
</evidence>
<evidence type="ECO:0000256" key="3">
    <source>
        <dbReference type="ARBA" id="ARBA00023002"/>
    </source>
</evidence>
<dbReference type="SUPFAM" id="SSF51905">
    <property type="entry name" value="FAD/NAD(P)-binding domain"/>
    <property type="match status" value="1"/>
</dbReference>
<dbReference type="Pfam" id="PF01593">
    <property type="entry name" value="Amino_oxidase"/>
    <property type="match status" value="1"/>
</dbReference>
<dbReference type="PRINTS" id="PR00419">
    <property type="entry name" value="ADXRDTASE"/>
</dbReference>
<gene>
    <name evidence="12" type="ORF">Air01nite_12590</name>
</gene>
<dbReference type="Proteomes" id="UP000624325">
    <property type="component" value="Unassembled WGS sequence"/>
</dbReference>
<evidence type="ECO:0000259" key="11">
    <source>
        <dbReference type="Pfam" id="PF01593"/>
    </source>
</evidence>
<dbReference type="PANTHER" id="PTHR43734">
    <property type="entry name" value="PHYTOENE DESATURASE"/>
    <property type="match status" value="1"/>
</dbReference>
<name>A0ABQ4BXB0_9ACTN</name>
<evidence type="ECO:0000256" key="9">
    <source>
        <dbReference type="ARBA" id="ARBA00048532"/>
    </source>
</evidence>